<accession>A0A4Y2QKS8</accession>
<sequence length="194" mass="21881">MRQSSPMYILICYIRGSQTFLPRVPLVFLFTCTPYFHIPPPTIRLYKEAFVNNVKGIEYPQRTVKPTDSKLGHSIPHKYYAYLLTATIPFGCCVPLQKKGGRVAICKQKGSSPFPLGEEKFKGVEAIRQSCPLPQHWTVGKHSPRRVTAHRRYWPKVAGEEGQRAELGCGLRGPARRVRRRLGQSDGTSAGSRI</sequence>
<dbReference type="Proteomes" id="UP000499080">
    <property type="component" value="Unassembled WGS sequence"/>
</dbReference>
<dbReference type="AlphaFoldDB" id="A0A4Y2QKS8"/>
<proteinExistence type="predicted"/>
<organism evidence="1 2">
    <name type="scientific">Araneus ventricosus</name>
    <name type="common">Orbweaver spider</name>
    <name type="synonym">Epeira ventricosa</name>
    <dbReference type="NCBI Taxonomy" id="182803"/>
    <lineage>
        <taxon>Eukaryota</taxon>
        <taxon>Metazoa</taxon>
        <taxon>Ecdysozoa</taxon>
        <taxon>Arthropoda</taxon>
        <taxon>Chelicerata</taxon>
        <taxon>Arachnida</taxon>
        <taxon>Araneae</taxon>
        <taxon>Araneomorphae</taxon>
        <taxon>Entelegynae</taxon>
        <taxon>Araneoidea</taxon>
        <taxon>Araneidae</taxon>
        <taxon>Araneus</taxon>
    </lineage>
</organism>
<gene>
    <name evidence="1" type="ORF">AVEN_274013_1</name>
</gene>
<dbReference type="EMBL" id="BGPR01014118">
    <property type="protein sequence ID" value="GBN63809.1"/>
    <property type="molecule type" value="Genomic_DNA"/>
</dbReference>
<comment type="caution">
    <text evidence="1">The sequence shown here is derived from an EMBL/GenBank/DDBJ whole genome shotgun (WGS) entry which is preliminary data.</text>
</comment>
<name>A0A4Y2QKS8_ARAVE</name>
<evidence type="ECO:0000313" key="2">
    <source>
        <dbReference type="Proteomes" id="UP000499080"/>
    </source>
</evidence>
<keyword evidence="2" id="KW-1185">Reference proteome</keyword>
<evidence type="ECO:0000313" key="1">
    <source>
        <dbReference type="EMBL" id="GBN63809.1"/>
    </source>
</evidence>
<protein>
    <submittedName>
        <fullName evidence="1">Uncharacterized protein</fullName>
    </submittedName>
</protein>
<reference evidence="1 2" key="1">
    <citation type="journal article" date="2019" name="Sci. Rep.">
        <title>Orb-weaving spider Araneus ventricosus genome elucidates the spidroin gene catalogue.</title>
        <authorList>
            <person name="Kono N."/>
            <person name="Nakamura H."/>
            <person name="Ohtoshi R."/>
            <person name="Moran D.A.P."/>
            <person name="Shinohara A."/>
            <person name="Yoshida Y."/>
            <person name="Fujiwara M."/>
            <person name="Mori M."/>
            <person name="Tomita M."/>
            <person name="Arakawa K."/>
        </authorList>
    </citation>
    <scope>NUCLEOTIDE SEQUENCE [LARGE SCALE GENOMIC DNA]</scope>
</reference>